<dbReference type="InterPro" id="IPR025748">
    <property type="entry name" value="PrcB_C_dom"/>
</dbReference>
<reference evidence="2" key="1">
    <citation type="journal article" date="2020" name="mSystems">
        <title>Genome- and Community-Level Interaction Insights into Carbon Utilization and Element Cycling Functions of Hydrothermarchaeota in Hydrothermal Sediment.</title>
        <authorList>
            <person name="Zhou Z."/>
            <person name="Liu Y."/>
            <person name="Xu W."/>
            <person name="Pan J."/>
            <person name="Luo Z.H."/>
            <person name="Li M."/>
        </authorList>
    </citation>
    <scope>NUCLEOTIDE SEQUENCE [LARGE SCALE GENOMIC DNA]</scope>
    <source>
        <strain evidence="2">SpSt-289</strain>
    </source>
</reference>
<accession>A0A7C1JKQ9</accession>
<keyword evidence="2" id="KW-0378">Hydrolase</keyword>
<dbReference type="PROSITE" id="PS51257">
    <property type="entry name" value="PROKAR_LIPOPROTEIN"/>
    <property type="match status" value="1"/>
</dbReference>
<proteinExistence type="predicted"/>
<feature type="domain" description="PrcB C-terminal" evidence="1">
    <location>
        <begin position="99"/>
        <end position="155"/>
    </location>
</feature>
<dbReference type="AlphaFoldDB" id="A0A7C1JKQ9"/>
<dbReference type="GO" id="GO:0006508">
    <property type="term" value="P:proteolysis"/>
    <property type="evidence" value="ECO:0007669"/>
    <property type="project" value="UniProtKB-KW"/>
</dbReference>
<gene>
    <name evidence="2" type="ORF">ENQ20_09340</name>
</gene>
<dbReference type="GO" id="GO:0008233">
    <property type="term" value="F:peptidase activity"/>
    <property type="evidence" value="ECO:0007669"/>
    <property type="project" value="UniProtKB-KW"/>
</dbReference>
<dbReference type="EMBL" id="DSMG01000093">
    <property type="protein sequence ID" value="HDX31682.1"/>
    <property type="molecule type" value="Genomic_DNA"/>
</dbReference>
<keyword evidence="2" id="KW-0645">Protease</keyword>
<evidence type="ECO:0000313" key="2">
    <source>
        <dbReference type="EMBL" id="HDX31682.1"/>
    </source>
</evidence>
<comment type="caution">
    <text evidence="2">The sequence shown here is derived from an EMBL/GenBank/DDBJ whole genome shotgun (WGS) entry which is preliminary data.</text>
</comment>
<protein>
    <submittedName>
        <fullName evidence="2">Protease complex subunit PrcB family protein</fullName>
    </submittedName>
</protein>
<dbReference type="Pfam" id="PF14343">
    <property type="entry name" value="PrcB_C"/>
    <property type="match status" value="1"/>
</dbReference>
<evidence type="ECO:0000259" key="1">
    <source>
        <dbReference type="Pfam" id="PF14343"/>
    </source>
</evidence>
<name>A0A7C1JKQ9_9CHLR</name>
<sequence length="180" mass="20050">MNWTRLPSLWPLLAVAALLLAGCQLSQVMPPAAAPPASGEVEIPFETIALDEIGVNYELSLIPQLILLTSSDDAAKIKDWVKAEVYTQLESLDFEQYAVIALFRGPQDSHNYQTVIERITRQNSRLTVYAQFWEPNPAWASATAETSPYHLVKIDRRQVPVSSVELVLQAHMLTPTPPAR</sequence>
<organism evidence="2">
    <name type="scientific">Caldilinea aerophila</name>
    <dbReference type="NCBI Taxonomy" id="133453"/>
    <lineage>
        <taxon>Bacteria</taxon>
        <taxon>Bacillati</taxon>
        <taxon>Chloroflexota</taxon>
        <taxon>Caldilineae</taxon>
        <taxon>Caldilineales</taxon>
        <taxon>Caldilineaceae</taxon>
        <taxon>Caldilinea</taxon>
    </lineage>
</organism>